<dbReference type="Proteomes" id="UP001148185">
    <property type="component" value="Unassembled WGS sequence"/>
</dbReference>
<feature type="region of interest" description="Disordered" evidence="1">
    <location>
        <begin position="1"/>
        <end position="57"/>
    </location>
</feature>
<feature type="compositionally biased region" description="Basic and acidic residues" evidence="1">
    <location>
        <begin position="28"/>
        <end position="57"/>
    </location>
</feature>
<feature type="compositionally biased region" description="Acidic residues" evidence="1">
    <location>
        <begin position="17"/>
        <end position="27"/>
    </location>
</feature>
<accession>A0A9X4BYG7</accession>
<organism evidence="2 3">
    <name type="scientific">Pseudomonas shahriarae</name>
    <dbReference type="NCBI Taxonomy" id="2745512"/>
    <lineage>
        <taxon>Bacteria</taxon>
        <taxon>Pseudomonadati</taxon>
        <taxon>Pseudomonadota</taxon>
        <taxon>Gammaproteobacteria</taxon>
        <taxon>Pseudomonadales</taxon>
        <taxon>Pseudomonadaceae</taxon>
        <taxon>Pseudomonas</taxon>
    </lineage>
</organism>
<dbReference type="AlphaFoldDB" id="A0A9X4BYG7"/>
<name>A0A9X4BYG7_9PSED</name>
<evidence type="ECO:0000313" key="2">
    <source>
        <dbReference type="EMBL" id="MDD1006940.1"/>
    </source>
</evidence>
<keyword evidence="3" id="KW-1185">Reference proteome</keyword>
<evidence type="ECO:0000256" key="1">
    <source>
        <dbReference type="SAM" id="MobiDB-lite"/>
    </source>
</evidence>
<protein>
    <submittedName>
        <fullName evidence="2">Uncharacterized protein</fullName>
    </submittedName>
</protein>
<evidence type="ECO:0000313" key="3">
    <source>
        <dbReference type="Proteomes" id="UP001148185"/>
    </source>
</evidence>
<comment type="caution">
    <text evidence="2">The sequence shown here is derived from an EMBL/GenBank/DDBJ whole genome shotgun (WGS) entry which is preliminary data.</text>
</comment>
<dbReference type="RefSeq" id="WP_155401132.1">
    <property type="nucleotide sequence ID" value="NZ_JAMDHA010000004.1"/>
</dbReference>
<sequence>MTSESEADMATEKTHLDDEDEPSEEEVEQQKRREEQTWKHDDSRELSDRDQERPLKP</sequence>
<reference evidence="2 3" key="1">
    <citation type="submission" date="2022-05" db="EMBL/GenBank/DDBJ databases">
        <title>Novel Pseudomonas spp. Isolated from a Rainbow Trout Aquaculture Facility.</title>
        <authorList>
            <person name="Testerman T."/>
            <person name="Graf J."/>
        </authorList>
    </citation>
    <scope>NUCLEOTIDE SEQUENCE [LARGE SCALE GENOMIC DNA]</scope>
    <source>
        <strain evidence="2 3">ID1042</strain>
    </source>
</reference>
<gene>
    <name evidence="2" type="ORF">M5G27_05540</name>
</gene>
<dbReference type="EMBL" id="JAMDHA010000004">
    <property type="protein sequence ID" value="MDD1006940.1"/>
    <property type="molecule type" value="Genomic_DNA"/>
</dbReference>
<proteinExistence type="predicted"/>